<dbReference type="Proteomes" id="UP001141434">
    <property type="component" value="Unassembled WGS sequence"/>
</dbReference>
<proteinExistence type="predicted"/>
<reference evidence="2" key="2">
    <citation type="journal article" date="2023" name="IMA Fungus">
        <title>Comparative genomic study of the Penicillium genus elucidates a diverse pangenome and 15 lateral gene transfer events.</title>
        <authorList>
            <person name="Petersen C."/>
            <person name="Sorensen T."/>
            <person name="Nielsen M.R."/>
            <person name="Sondergaard T.E."/>
            <person name="Sorensen J.L."/>
            <person name="Fitzpatrick D.A."/>
            <person name="Frisvad J.C."/>
            <person name="Nielsen K.L."/>
        </authorList>
    </citation>
    <scope>NUCLEOTIDE SEQUENCE</scope>
    <source>
        <strain evidence="2">IBT 34128</strain>
    </source>
</reference>
<dbReference type="EMBL" id="JAPMSZ010000005">
    <property type="protein sequence ID" value="KAJ5101928.1"/>
    <property type="molecule type" value="Genomic_DNA"/>
</dbReference>
<feature type="region of interest" description="Disordered" evidence="1">
    <location>
        <begin position="1"/>
        <end position="20"/>
    </location>
</feature>
<sequence length="119" mass="13385">MVDDRHHGSAGDREDPVRLQQKRVEGMEISYLNPQRVSMKLASSQGHQKMGKGKIVCAKKMGLRDPSALPEALQNGLEKSRARKTTHVALEDRKYFRNLTVSGHFMNLTQVEAIMVILS</sequence>
<gene>
    <name evidence="2" type="ORF">NUU61_004150</name>
</gene>
<comment type="caution">
    <text evidence="2">The sequence shown here is derived from an EMBL/GenBank/DDBJ whole genome shotgun (WGS) entry which is preliminary data.</text>
</comment>
<keyword evidence="3" id="KW-1185">Reference proteome</keyword>
<name>A0A9W9FKR3_9EURO</name>
<protein>
    <submittedName>
        <fullName evidence="2">Uncharacterized protein</fullName>
    </submittedName>
</protein>
<dbReference type="AlphaFoldDB" id="A0A9W9FKR3"/>
<evidence type="ECO:0000313" key="2">
    <source>
        <dbReference type="EMBL" id="KAJ5101928.1"/>
    </source>
</evidence>
<dbReference type="RefSeq" id="XP_056512759.1">
    <property type="nucleotide sequence ID" value="XM_056654732.1"/>
</dbReference>
<organism evidence="2 3">
    <name type="scientific">Penicillium alfredii</name>
    <dbReference type="NCBI Taxonomy" id="1506179"/>
    <lineage>
        <taxon>Eukaryota</taxon>
        <taxon>Fungi</taxon>
        <taxon>Dikarya</taxon>
        <taxon>Ascomycota</taxon>
        <taxon>Pezizomycotina</taxon>
        <taxon>Eurotiomycetes</taxon>
        <taxon>Eurotiomycetidae</taxon>
        <taxon>Eurotiales</taxon>
        <taxon>Aspergillaceae</taxon>
        <taxon>Penicillium</taxon>
    </lineage>
</organism>
<evidence type="ECO:0000313" key="3">
    <source>
        <dbReference type="Proteomes" id="UP001141434"/>
    </source>
</evidence>
<reference evidence="2" key="1">
    <citation type="submission" date="2022-11" db="EMBL/GenBank/DDBJ databases">
        <authorList>
            <person name="Petersen C."/>
        </authorList>
    </citation>
    <scope>NUCLEOTIDE SEQUENCE</scope>
    <source>
        <strain evidence="2">IBT 34128</strain>
    </source>
</reference>
<dbReference type="GeneID" id="81393900"/>
<evidence type="ECO:0000256" key="1">
    <source>
        <dbReference type="SAM" id="MobiDB-lite"/>
    </source>
</evidence>
<accession>A0A9W9FKR3</accession>